<dbReference type="PANTHER" id="PTHR30474:SF1">
    <property type="entry name" value="PEPTIDOGLYCAN GLYCOSYLTRANSFERASE MRDB"/>
    <property type="match status" value="1"/>
</dbReference>
<evidence type="ECO:0000256" key="6">
    <source>
        <dbReference type="SAM" id="Phobius"/>
    </source>
</evidence>
<feature type="transmembrane region" description="Helical" evidence="6">
    <location>
        <begin position="75"/>
        <end position="93"/>
    </location>
</feature>
<feature type="transmembrane region" description="Helical" evidence="6">
    <location>
        <begin position="318"/>
        <end position="338"/>
    </location>
</feature>
<gene>
    <name evidence="7" type="ORF">AB1300_01005</name>
</gene>
<dbReference type="EMBL" id="JBFRHK010000001">
    <property type="protein sequence ID" value="MEX3743705.1"/>
    <property type="molecule type" value="Genomic_DNA"/>
</dbReference>
<evidence type="ECO:0000313" key="7">
    <source>
        <dbReference type="EMBL" id="MEX3743705.1"/>
    </source>
</evidence>
<feature type="transmembrane region" description="Helical" evidence="6">
    <location>
        <begin position="192"/>
        <end position="209"/>
    </location>
</feature>
<evidence type="ECO:0000256" key="1">
    <source>
        <dbReference type="ARBA" id="ARBA00004141"/>
    </source>
</evidence>
<comment type="subcellular location">
    <subcellularLocation>
        <location evidence="1">Membrane</location>
        <topology evidence="1">Multi-pass membrane protein</topology>
    </subcellularLocation>
</comment>
<protein>
    <submittedName>
        <fullName evidence="7">FtsW/RodA/SpoVE family cell cycle protein</fullName>
    </submittedName>
</protein>
<name>A0ABV3VSJ2_9BACI</name>
<evidence type="ECO:0000256" key="4">
    <source>
        <dbReference type="ARBA" id="ARBA00022989"/>
    </source>
</evidence>
<evidence type="ECO:0000256" key="5">
    <source>
        <dbReference type="ARBA" id="ARBA00023136"/>
    </source>
</evidence>
<evidence type="ECO:0000256" key="3">
    <source>
        <dbReference type="ARBA" id="ARBA00022960"/>
    </source>
</evidence>
<feature type="transmembrane region" description="Helical" evidence="6">
    <location>
        <begin position="168"/>
        <end position="185"/>
    </location>
</feature>
<keyword evidence="4 6" id="KW-1133">Transmembrane helix</keyword>
<evidence type="ECO:0000313" key="8">
    <source>
        <dbReference type="Proteomes" id="UP001558534"/>
    </source>
</evidence>
<feature type="transmembrane region" description="Helical" evidence="6">
    <location>
        <begin position="137"/>
        <end position="162"/>
    </location>
</feature>
<feature type="transmembrane region" description="Helical" evidence="6">
    <location>
        <begin position="384"/>
        <end position="406"/>
    </location>
</feature>
<dbReference type="Proteomes" id="UP001558534">
    <property type="component" value="Unassembled WGS sequence"/>
</dbReference>
<dbReference type="NCBIfam" id="NF038403">
    <property type="entry name" value="perm_prefix_1"/>
    <property type="match status" value="1"/>
</dbReference>
<feature type="transmembrane region" description="Helical" evidence="6">
    <location>
        <begin position="238"/>
        <end position="256"/>
    </location>
</feature>
<dbReference type="RefSeq" id="WP_368634742.1">
    <property type="nucleotide sequence ID" value="NZ_JBFRHK010000001.1"/>
</dbReference>
<dbReference type="PANTHER" id="PTHR30474">
    <property type="entry name" value="CELL CYCLE PROTEIN"/>
    <property type="match status" value="1"/>
</dbReference>
<reference evidence="7 8" key="1">
    <citation type="submission" date="2024-07" db="EMBL/GenBank/DDBJ databases">
        <title>Characterization of a bacterium isolated from hydrolysated instant sea cucumber by whole-genome sequencing and metabolomics.</title>
        <authorList>
            <person name="Luo X."/>
            <person name="Zhang Z."/>
            <person name="Zheng Z."/>
            <person name="Zhang W."/>
            <person name="Ming T."/>
            <person name="Jiao L."/>
            <person name="Su X."/>
            <person name="Kong F."/>
            <person name="Xu J."/>
        </authorList>
    </citation>
    <scope>NUCLEOTIDE SEQUENCE [LARGE SCALE GENOMIC DNA]</scope>
    <source>
        <strain evidence="7 8">XL-2024</strain>
    </source>
</reference>
<keyword evidence="3" id="KW-0133">Cell shape</keyword>
<accession>A0ABV3VSJ2</accession>
<dbReference type="Pfam" id="PF01098">
    <property type="entry name" value="FTSW_RODA_SPOVE"/>
    <property type="match status" value="1"/>
</dbReference>
<feature type="transmembrane region" description="Helical" evidence="6">
    <location>
        <begin position="350"/>
        <end position="372"/>
    </location>
</feature>
<evidence type="ECO:0000256" key="2">
    <source>
        <dbReference type="ARBA" id="ARBA00022692"/>
    </source>
</evidence>
<organism evidence="7 8">
    <name type="scientific">Lysinibacillus xylanilyticus</name>
    <dbReference type="NCBI Taxonomy" id="582475"/>
    <lineage>
        <taxon>Bacteria</taxon>
        <taxon>Bacillati</taxon>
        <taxon>Bacillota</taxon>
        <taxon>Bacilli</taxon>
        <taxon>Bacillales</taxon>
        <taxon>Bacillaceae</taxon>
        <taxon>Lysinibacillus</taxon>
    </lineage>
</organism>
<keyword evidence="5 6" id="KW-0472">Membrane</keyword>
<keyword evidence="2 6" id="KW-0812">Transmembrane</keyword>
<comment type="caution">
    <text evidence="7">The sequence shown here is derived from an EMBL/GenBank/DDBJ whole genome shotgun (WGS) entry which is preliminary data.</text>
</comment>
<dbReference type="InterPro" id="IPR001182">
    <property type="entry name" value="FtsW/RodA"/>
</dbReference>
<sequence>MRTIKDYIQHVKGHIRNKEAHDSVEKELTYHLAKSKQAWQENGYNETDAEQQAVLEMGNATNLGISLNQIHQPKIDWLLVIPFLLAAMCSFLPLLPAELSLRDFIMRNIVIVIAGIAVAMFLMRFDFRKLEHYSTHMYILACLLFLIVLNGNEAIYGVIFFKAGPLEIQGWMTLPLFLISFAGLFAKQKKSLWFLLILYAIGVYFYMRLSDISLLSTYTAIVATLFFASSFSRKHKLAVTAAFSFLFVAFIGYLLVAPLEPYQLARLKTIYTPGLEDSSNVLLISTVMKDLTWFGSSSQTFAGGAHTDFVLLTILQTYGIIAGVIVLCILGFIIYRIAHTLGFIHNEYGRLLMIGGLAFLTTQIVYQIFMLFGLVPVMSMPIPFISYGLFPMLLGSVAIGLTLSIYRRKSYI</sequence>
<keyword evidence="8" id="KW-1185">Reference proteome</keyword>
<proteinExistence type="predicted"/>
<feature type="transmembrane region" description="Helical" evidence="6">
    <location>
        <begin position="215"/>
        <end position="231"/>
    </location>
</feature>
<feature type="transmembrane region" description="Helical" evidence="6">
    <location>
        <begin position="105"/>
        <end position="125"/>
    </location>
</feature>
<dbReference type="InterPro" id="IPR047928">
    <property type="entry name" value="Perm_prefix_1"/>
</dbReference>